<evidence type="ECO:0000313" key="3">
    <source>
        <dbReference type="EMBL" id="PYE55307.1"/>
    </source>
</evidence>
<name>A0A318S8E8_9DEIO</name>
<dbReference type="PANTHER" id="PTHR13947:SF37">
    <property type="entry name" value="LD18367P"/>
    <property type="match status" value="1"/>
</dbReference>
<accession>A0A318S8E8</accession>
<evidence type="ECO:0000313" key="4">
    <source>
        <dbReference type="Proteomes" id="UP000248326"/>
    </source>
</evidence>
<reference evidence="3 4" key="1">
    <citation type="submission" date="2018-06" db="EMBL/GenBank/DDBJ databases">
        <title>Genomic Encyclopedia of Type Strains, Phase IV (KMG-IV): sequencing the most valuable type-strain genomes for metagenomic binning, comparative biology and taxonomic classification.</title>
        <authorList>
            <person name="Goeker M."/>
        </authorList>
    </citation>
    <scope>NUCLEOTIDE SEQUENCE [LARGE SCALE GENOMIC DNA]</scope>
    <source>
        <strain evidence="3 4">DSM 18048</strain>
    </source>
</reference>
<dbReference type="CDD" id="cd04301">
    <property type="entry name" value="NAT_SF"/>
    <property type="match status" value="1"/>
</dbReference>
<dbReference type="InterPro" id="IPR050769">
    <property type="entry name" value="NAT_camello-type"/>
</dbReference>
<dbReference type="PANTHER" id="PTHR13947">
    <property type="entry name" value="GNAT FAMILY N-ACETYLTRANSFERASE"/>
    <property type="match status" value="1"/>
</dbReference>
<proteinExistence type="predicted"/>
<sequence>MTFSIVLRPARSSDAAAAAPLVYCSGPRELDYLFGKAPEFLRFAFESGRGAFGHACFTVAEREGRVVGVVAVASAQDTLRRDVGLVWSLLRFCKLGAFGVVTRGLRLSRLMPPPSKETLFLSLLGVSEDVRGRSVGTRLIRGVVERAHAEGYAKVALDVAVTNDDARRLYERLGFRVARQRAWAHRGNVPGQRRMELDLTVKAAAPLLERLARSGEA</sequence>
<dbReference type="EMBL" id="QJSX01000003">
    <property type="protein sequence ID" value="PYE55307.1"/>
    <property type="molecule type" value="Genomic_DNA"/>
</dbReference>
<feature type="domain" description="N-acetyltransferase" evidence="2">
    <location>
        <begin position="5"/>
        <end position="200"/>
    </location>
</feature>
<dbReference type="Proteomes" id="UP000248326">
    <property type="component" value="Unassembled WGS sequence"/>
</dbReference>
<dbReference type="SUPFAM" id="SSF55729">
    <property type="entry name" value="Acyl-CoA N-acyltransferases (Nat)"/>
    <property type="match status" value="1"/>
</dbReference>
<protein>
    <submittedName>
        <fullName evidence="3">Acetyltransferase (GNAT) family protein</fullName>
    </submittedName>
</protein>
<comment type="caution">
    <text evidence="3">The sequence shown here is derived from an EMBL/GenBank/DDBJ whole genome shotgun (WGS) entry which is preliminary data.</text>
</comment>
<dbReference type="AlphaFoldDB" id="A0A318S8E8"/>
<dbReference type="InterPro" id="IPR016181">
    <property type="entry name" value="Acyl_CoA_acyltransferase"/>
</dbReference>
<dbReference type="RefSeq" id="WP_170130890.1">
    <property type="nucleotide sequence ID" value="NZ_QJSX01000003.1"/>
</dbReference>
<keyword evidence="4" id="KW-1185">Reference proteome</keyword>
<dbReference type="Gene3D" id="3.40.630.30">
    <property type="match status" value="1"/>
</dbReference>
<dbReference type="InterPro" id="IPR000182">
    <property type="entry name" value="GNAT_dom"/>
</dbReference>
<gene>
    <name evidence="3" type="ORF">DES52_103140</name>
</gene>
<dbReference type="Pfam" id="PF00583">
    <property type="entry name" value="Acetyltransf_1"/>
    <property type="match status" value="1"/>
</dbReference>
<organism evidence="3 4">
    <name type="scientific">Deinococcus yavapaiensis KR-236</name>
    <dbReference type="NCBI Taxonomy" id="694435"/>
    <lineage>
        <taxon>Bacteria</taxon>
        <taxon>Thermotogati</taxon>
        <taxon>Deinococcota</taxon>
        <taxon>Deinococci</taxon>
        <taxon>Deinococcales</taxon>
        <taxon>Deinococcaceae</taxon>
        <taxon>Deinococcus</taxon>
    </lineage>
</organism>
<evidence type="ECO:0000259" key="2">
    <source>
        <dbReference type="PROSITE" id="PS51186"/>
    </source>
</evidence>
<dbReference type="GO" id="GO:0008080">
    <property type="term" value="F:N-acetyltransferase activity"/>
    <property type="evidence" value="ECO:0007669"/>
    <property type="project" value="InterPro"/>
</dbReference>
<evidence type="ECO:0000256" key="1">
    <source>
        <dbReference type="ARBA" id="ARBA00022679"/>
    </source>
</evidence>
<keyword evidence="1 3" id="KW-0808">Transferase</keyword>
<dbReference type="PROSITE" id="PS51186">
    <property type="entry name" value="GNAT"/>
    <property type="match status" value="1"/>
</dbReference>